<protein>
    <submittedName>
        <fullName evidence="2">Replication initiator protein</fullName>
    </submittedName>
</protein>
<sequence>MPCYAPLAAFRGEKGPSGKREITFDRKSSFSGVRLRIPCGQCVGCRLEKGRQWSMRMMHEFRTGGNTGSFVTLTYDDDHVPYWNTLVKADFQNFMKKLRHRLGDGIRFYGCGEYGEQNGRPHYHVCLLNRDFDDKRVIKKSASGETLYSSAVLDQCWPFGFALAGDVSFDSCSYVAGYVIKKITGPVADWHYGGRLPEFALMSRRPGLGDEYFKKYGREVAAHDSIIINGREVRPPRFYDTRLALVDPERLETLKAKRRKVALRQRAENTTDRRRVREAVALARLNQKVKKL</sequence>
<name>A0A4P8PJT5_9VIRU</name>
<reference evidence="2" key="1">
    <citation type="submission" date="2018-12" db="EMBL/GenBank/DDBJ databases">
        <title>Singled stranded DNA viruses identified in blackflies (Austrosimulium ungulatum) sampled in New Zealand.</title>
        <authorList>
            <person name="Kraberger S."/>
            <person name="Fontenele R.S."/>
            <person name="Schmidlin K."/>
            <person name="Walters M."/>
            <person name="Varsani A."/>
        </authorList>
    </citation>
    <scope>NUCLEOTIDE SEQUENCE [LARGE SCALE GENOMIC DNA]</scope>
    <source>
        <strain evidence="2">015</strain>
    </source>
</reference>
<feature type="domain" description="Replication-associated protein ORF2/G2P" evidence="1">
    <location>
        <begin position="69"/>
        <end position="182"/>
    </location>
</feature>
<evidence type="ECO:0000259" key="1">
    <source>
        <dbReference type="Pfam" id="PF23343"/>
    </source>
</evidence>
<evidence type="ECO:0000313" key="2">
    <source>
        <dbReference type="EMBL" id="QCQ84597.1"/>
    </source>
</evidence>
<dbReference type="InterPro" id="IPR056906">
    <property type="entry name" value="ORF2/G2P_dom"/>
</dbReference>
<dbReference type="EMBL" id="MK249132">
    <property type="protein sequence ID" value="QCQ84597.1"/>
    <property type="molecule type" value="Genomic_DNA"/>
</dbReference>
<accession>A0A4P8PJT5</accession>
<dbReference type="Pfam" id="PF23343">
    <property type="entry name" value="REP_ORF2-G2P"/>
    <property type="match status" value="1"/>
</dbReference>
<dbReference type="Proteomes" id="UP000323566">
    <property type="component" value="Segment"/>
</dbReference>
<proteinExistence type="predicted"/>
<organism evidence="2">
    <name type="scientific">Blackfly microvirus SF02</name>
    <dbReference type="NCBI Taxonomy" id="2576452"/>
    <lineage>
        <taxon>Viruses</taxon>
        <taxon>Monodnaviria</taxon>
        <taxon>Sangervirae</taxon>
        <taxon>Phixviricota</taxon>
        <taxon>Malgrandaviricetes</taxon>
        <taxon>Petitvirales</taxon>
        <taxon>Microviridae</taxon>
        <taxon>Microvirus</taxon>
    </lineage>
</organism>